<feature type="region of interest" description="Disordered" evidence="1">
    <location>
        <begin position="51"/>
        <end position="71"/>
    </location>
</feature>
<organism evidence="2">
    <name type="scientific">Sesamum angustifolium</name>
    <dbReference type="NCBI Taxonomy" id="2727405"/>
    <lineage>
        <taxon>Eukaryota</taxon>
        <taxon>Viridiplantae</taxon>
        <taxon>Streptophyta</taxon>
        <taxon>Embryophyta</taxon>
        <taxon>Tracheophyta</taxon>
        <taxon>Spermatophyta</taxon>
        <taxon>Magnoliopsida</taxon>
        <taxon>eudicotyledons</taxon>
        <taxon>Gunneridae</taxon>
        <taxon>Pentapetalae</taxon>
        <taxon>asterids</taxon>
        <taxon>lamiids</taxon>
        <taxon>Lamiales</taxon>
        <taxon>Pedaliaceae</taxon>
        <taxon>Sesamum</taxon>
    </lineage>
</organism>
<protein>
    <submittedName>
        <fullName evidence="2">Uncharacterized protein</fullName>
    </submittedName>
</protein>
<dbReference type="EMBL" id="JACGWK010000011">
    <property type="protein sequence ID" value="KAL0327345.1"/>
    <property type="molecule type" value="Genomic_DNA"/>
</dbReference>
<feature type="region of interest" description="Disordered" evidence="1">
    <location>
        <begin position="91"/>
        <end position="168"/>
    </location>
</feature>
<accession>A0AAW2M7H0</accession>
<feature type="compositionally biased region" description="Basic and acidic residues" evidence="1">
    <location>
        <begin position="141"/>
        <end position="151"/>
    </location>
</feature>
<comment type="caution">
    <text evidence="2">The sequence shown here is derived from an EMBL/GenBank/DDBJ whole genome shotgun (WGS) entry which is preliminary data.</text>
</comment>
<evidence type="ECO:0000256" key="1">
    <source>
        <dbReference type="SAM" id="MobiDB-lite"/>
    </source>
</evidence>
<name>A0AAW2M7H0_9LAMI</name>
<reference evidence="2" key="1">
    <citation type="submission" date="2020-06" db="EMBL/GenBank/DDBJ databases">
        <authorList>
            <person name="Li T."/>
            <person name="Hu X."/>
            <person name="Zhang T."/>
            <person name="Song X."/>
            <person name="Zhang H."/>
            <person name="Dai N."/>
            <person name="Sheng W."/>
            <person name="Hou X."/>
            <person name="Wei L."/>
        </authorList>
    </citation>
    <scope>NUCLEOTIDE SEQUENCE</scope>
    <source>
        <strain evidence="2">G01</strain>
        <tissue evidence="2">Leaf</tissue>
    </source>
</reference>
<feature type="compositionally biased region" description="Low complexity" evidence="1">
    <location>
        <begin position="51"/>
        <end position="70"/>
    </location>
</feature>
<dbReference type="AlphaFoldDB" id="A0AAW2M7H0"/>
<feature type="compositionally biased region" description="Polar residues" evidence="1">
    <location>
        <begin position="156"/>
        <end position="165"/>
    </location>
</feature>
<gene>
    <name evidence="2" type="ORF">Sangu_1812500</name>
</gene>
<sequence>MQGIGGSPGTSFRIPDAEIFLYTGTEDTCPSSCEFASSENGLLGEIEAISSTSESNSSKYKKVCSSSKNSPVPLRQQFSGLSSLPSNKRILSVQGNLPSPSHKRRFSAGLTPSGRQVLPKSNLGSPSSAFSGSSWSSPVSADDKRKNRNLEDGSAGPSSLNQSPNLGKLKRKHGSFNLRLMNNYFCFGAQGLAVENSINSQQRCRNQQSLVM</sequence>
<reference evidence="2" key="2">
    <citation type="journal article" date="2024" name="Plant">
        <title>Genomic evolution and insights into agronomic trait innovations of Sesamum species.</title>
        <authorList>
            <person name="Miao H."/>
            <person name="Wang L."/>
            <person name="Qu L."/>
            <person name="Liu H."/>
            <person name="Sun Y."/>
            <person name="Le M."/>
            <person name="Wang Q."/>
            <person name="Wei S."/>
            <person name="Zheng Y."/>
            <person name="Lin W."/>
            <person name="Duan Y."/>
            <person name="Cao H."/>
            <person name="Xiong S."/>
            <person name="Wang X."/>
            <person name="Wei L."/>
            <person name="Li C."/>
            <person name="Ma Q."/>
            <person name="Ju M."/>
            <person name="Zhao R."/>
            <person name="Li G."/>
            <person name="Mu C."/>
            <person name="Tian Q."/>
            <person name="Mei H."/>
            <person name="Zhang T."/>
            <person name="Gao T."/>
            <person name="Zhang H."/>
        </authorList>
    </citation>
    <scope>NUCLEOTIDE SEQUENCE</scope>
    <source>
        <strain evidence="2">G01</strain>
    </source>
</reference>
<evidence type="ECO:0000313" key="2">
    <source>
        <dbReference type="EMBL" id="KAL0327345.1"/>
    </source>
</evidence>
<proteinExistence type="predicted"/>
<feature type="compositionally biased region" description="Low complexity" evidence="1">
    <location>
        <begin position="121"/>
        <end position="140"/>
    </location>
</feature>